<dbReference type="Proteomes" id="UP000053105">
    <property type="component" value="Unassembled WGS sequence"/>
</dbReference>
<evidence type="ECO:0000313" key="2">
    <source>
        <dbReference type="Proteomes" id="UP000053105"/>
    </source>
</evidence>
<proteinExistence type="predicted"/>
<reference evidence="1 2" key="1">
    <citation type="submission" date="2015-07" db="EMBL/GenBank/DDBJ databases">
        <title>The genome of Melipona quadrifasciata.</title>
        <authorList>
            <person name="Pan H."/>
            <person name="Kapheim K."/>
        </authorList>
    </citation>
    <scope>NUCLEOTIDE SEQUENCE [LARGE SCALE GENOMIC DNA]</scope>
    <source>
        <strain evidence="1">0111107301</strain>
        <tissue evidence="1">Whole body</tissue>
    </source>
</reference>
<dbReference type="EMBL" id="KQ435719">
    <property type="protein sequence ID" value="KOX78907.1"/>
    <property type="molecule type" value="Genomic_DNA"/>
</dbReference>
<protein>
    <submittedName>
        <fullName evidence="1">Uncharacterized protein</fullName>
    </submittedName>
</protein>
<sequence>MTALKILCKNTSNFCKQQQFSYQSFMYAHTFYPIIEVISVYRSPLNGDDRPKTVQQTRPYTELIELQCYQCDLTTFVRQPNFPWLWPEAILAAAALSQIVERLKNALINKWNNNTNKITSDLVNSIPRRLAAIIKLEGNPTKY</sequence>
<evidence type="ECO:0000313" key="1">
    <source>
        <dbReference type="EMBL" id="KOX78907.1"/>
    </source>
</evidence>
<name>A0A0M9A7N9_9HYME</name>
<keyword evidence="2" id="KW-1185">Reference proteome</keyword>
<dbReference type="AlphaFoldDB" id="A0A0M9A7N9"/>
<gene>
    <name evidence="1" type="ORF">WN51_08666</name>
</gene>
<accession>A0A0M9A7N9</accession>
<organism evidence="1 2">
    <name type="scientific">Melipona quadrifasciata</name>
    <dbReference type="NCBI Taxonomy" id="166423"/>
    <lineage>
        <taxon>Eukaryota</taxon>
        <taxon>Metazoa</taxon>
        <taxon>Ecdysozoa</taxon>
        <taxon>Arthropoda</taxon>
        <taxon>Hexapoda</taxon>
        <taxon>Insecta</taxon>
        <taxon>Pterygota</taxon>
        <taxon>Neoptera</taxon>
        <taxon>Endopterygota</taxon>
        <taxon>Hymenoptera</taxon>
        <taxon>Apocrita</taxon>
        <taxon>Aculeata</taxon>
        <taxon>Apoidea</taxon>
        <taxon>Anthophila</taxon>
        <taxon>Apidae</taxon>
        <taxon>Melipona</taxon>
    </lineage>
</organism>